<evidence type="ECO:0000313" key="4">
    <source>
        <dbReference type="Proteomes" id="UP001304300"/>
    </source>
</evidence>
<evidence type="ECO:0000256" key="2">
    <source>
        <dbReference type="SAM" id="SignalP"/>
    </source>
</evidence>
<dbReference type="RefSeq" id="WP_317833950.1">
    <property type="nucleotide sequence ID" value="NZ_CP136920.1"/>
</dbReference>
<organism evidence="3 4">
    <name type="scientific">Rubellicoccus peritrichatus</name>
    <dbReference type="NCBI Taxonomy" id="3080537"/>
    <lineage>
        <taxon>Bacteria</taxon>
        <taxon>Pseudomonadati</taxon>
        <taxon>Verrucomicrobiota</taxon>
        <taxon>Opitutia</taxon>
        <taxon>Puniceicoccales</taxon>
        <taxon>Cerasicoccaceae</taxon>
        <taxon>Rubellicoccus</taxon>
    </lineage>
</organism>
<dbReference type="KEGG" id="puo:RZN69_00095"/>
<evidence type="ECO:0000256" key="1">
    <source>
        <dbReference type="SAM" id="Phobius"/>
    </source>
</evidence>
<dbReference type="Proteomes" id="UP001304300">
    <property type="component" value="Chromosome"/>
</dbReference>
<evidence type="ECO:0000313" key="3">
    <source>
        <dbReference type="EMBL" id="WOO41466.1"/>
    </source>
</evidence>
<feature type="transmembrane region" description="Helical" evidence="1">
    <location>
        <begin position="207"/>
        <end position="224"/>
    </location>
</feature>
<feature type="signal peptide" evidence="2">
    <location>
        <begin position="1"/>
        <end position="22"/>
    </location>
</feature>
<keyword evidence="1" id="KW-0812">Transmembrane</keyword>
<sequence length="230" mass="24299">MFRKIALLSTTALLLTMVSSQGQSTIVSQSFEGSGTWTYGLDPNATFNASGDTWAETASMAGFSFNTAPDGSQFWGGRDMDGNAAFTSTTRGWIVFESIDISSDTGVELSFFWSGQSNVNEIGYLVSTTTNGTDALIVPDTNLNNIVTGGVTLAATPGGGFSQDWTQVTIDIDDSVTNIAFALYGLSTGGTRYLGFDDVVLASIPEPGVTALAFAGLICTFAVIRRRRVK</sequence>
<keyword evidence="2" id="KW-0732">Signal</keyword>
<keyword evidence="4" id="KW-1185">Reference proteome</keyword>
<protein>
    <recommendedName>
        <fullName evidence="5">PEP-CTERM protein-sorting domain-containing protein</fullName>
    </recommendedName>
</protein>
<gene>
    <name evidence="3" type="ORF">RZN69_00095</name>
</gene>
<evidence type="ECO:0008006" key="5">
    <source>
        <dbReference type="Google" id="ProtNLM"/>
    </source>
</evidence>
<feature type="chain" id="PRO_5042889827" description="PEP-CTERM protein-sorting domain-containing protein" evidence="2">
    <location>
        <begin position="23"/>
        <end position="230"/>
    </location>
</feature>
<dbReference type="EMBL" id="CP136920">
    <property type="protein sequence ID" value="WOO41466.1"/>
    <property type="molecule type" value="Genomic_DNA"/>
</dbReference>
<proteinExistence type="predicted"/>
<reference evidence="3 4" key="1">
    <citation type="submission" date="2023-10" db="EMBL/GenBank/DDBJ databases">
        <title>Rubellicoccus peritrichatus gen. nov., sp. nov., isolated from an algae of coral reef tank.</title>
        <authorList>
            <person name="Luo J."/>
        </authorList>
    </citation>
    <scope>NUCLEOTIDE SEQUENCE [LARGE SCALE GENOMIC DNA]</scope>
    <source>
        <strain evidence="3 4">CR14</strain>
    </source>
</reference>
<dbReference type="Gene3D" id="2.60.120.200">
    <property type="match status" value="1"/>
</dbReference>
<accession>A0AAQ3L9B0</accession>
<name>A0AAQ3L9B0_9BACT</name>
<keyword evidence="1" id="KW-0472">Membrane</keyword>
<dbReference type="AlphaFoldDB" id="A0AAQ3L9B0"/>
<keyword evidence="1" id="KW-1133">Transmembrane helix</keyword>